<accession>A0A6J4HNQ8</accession>
<feature type="non-terminal residue" evidence="2">
    <location>
        <position position="1"/>
    </location>
</feature>
<organism evidence="2">
    <name type="scientific">uncultured Acidimicrobiales bacterium</name>
    <dbReference type="NCBI Taxonomy" id="310071"/>
    <lineage>
        <taxon>Bacteria</taxon>
        <taxon>Bacillati</taxon>
        <taxon>Actinomycetota</taxon>
        <taxon>Acidimicrobiia</taxon>
        <taxon>Acidimicrobiales</taxon>
        <taxon>environmental samples</taxon>
    </lineage>
</organism>
<name>A0A6J4HNQ8_9ACTN</name>
<proteinExistence type="predicted"/>
<feature type="non-terminal residue" evidence="2">
    <location>
        <position position="169"/>
    </location>
</feature>
<feature type="compositionally biased region" description="Basic and acidic residues" evidence="1">
    <location>
        <begin position="62"/>
        <end position="79"/>
    </location>
</feature>
<feature type="compositionally biased region" description="Basic residues" evidence="1">
    <location>
        <begin position="92"/>
        <end position="109"/>
    </location>
</feature>
<protein>
    <submittedName>
        <fullName evidence="2">Uncharacterized protein</fullName>
    </submittedName>
</protein>
<sequence length="169" mass="18584">EGPLGQARRAARHRVLPGRAVPGVPRLERCGDLRPGLGPAAVPDLRRGRRAVPRRHRRQHHRGVERPGRCRRTRGERGRAAGVGRPDVSGRPARRHRFPVGGGHGRRTAGRPARPGGGRTHLVPPARLPAGRGAGRGGGDHRRRRRRDRAHPLPGVQPRHRRPGRRPGL</sequence>
<reference evidence="2" key="1">
    <citation type="submission" date="2020-02" db="EMBL/GenBank/DDBJ databases">
        <authorList>
            <person name="Meier V. D."/>
        </authorList>
    </citation>
    <scope>NUCLEOTIDE SEQUENCE</scope>
    <source>
        <strain evidence="2">AVDCRST_MAG20</strain>
    </source>
</reference>
<feature type="compositionally biased region" description="Basic residues" evidence="1">
    <location>
        <begin position="47"/>
        <end position="61"/>
    </location>
</feature>
<dbReference type="EMBL" id="CADCSY010000043">
    <property type="protein sequence ID" value="CAA9227665.1"/>
    <property type="molecule type" value="Genomic_DNA"/>
</dbReference>
<feature type="region of interest" description="Disordered" evidence="1">
    <location>
        <begin position="32"/>
        <end position="169"/>
    </location>
</feature>
<evidence type="ECO:0000313" key="2">
    <source>
        <dbReference type="EMBL" id="CAA9227665.1"/>
    </source>
</evidence>
<feature type="compositionally biased region" description="Low complexity" evidence="1">
    <location>
        <begin position="110"/>
        <end position="131"/>
    </location>
</feature>
<gene>
    <name evidence="2" type="ORF">AVDCRST_MAG20-1022</name>
</gene>
<feature type="compositionally biased region" description="Basic residues" evidence="1">
    <location>
        <begin position="158"/>
        <end position="169"/>
    </location>
</feature>
<evidence type="ECO:0000256" key="1">
    <source>
        <dbReference type="SAM" id="MobiDB-lite"/>
    </source>
</evidence>
<dbReference type="AlphaFoldDB" id="A0A6J4HNQ8"/>